<dbReference type="Pfam" id="PF00108">
    <property type="entry name" value="Thiolase_N"/>
    <property type="match status" value="1"/>
</dbReference>
<evidence type="ECO:0000259" key="7">
    <source>
        <dbReference type="Pfam" id="PF02803"/>
    </source>
</evidence>
<feature type="active site" description="Proton acceptor" evidence="4">
    <location>
        <position position="354"/>
    </location>
</feature>
<evidence type="ECO:0000259" key="6">
    <source>
        <dbReference type="Pfam" id="PF00108"/>
    </source>
</evidence>
<comment type="similarity">
    <text evidence="1 5">Belongs to the thiolase-like superfamily. Thiolase family.</text>
</comment>
<dbReference type="InterPro" id="IPR020617">
    <property type="entry name" value="Thiolase_C"/>
</dbReference>
<dbReference type="PROSITE" id="PS00737">
    <property type="entry name" value="THIOLASE_2"/>
    <property type="match status" value="1"/>
</dbReference>
<dbReference type="STRING" id="1817864.A2Z21_09560"/>
<feature type="active site" description="Proton acceptor" evidence="4">
    <location>
        <position position="384"/>
    </location>
</feature>
<dbReference type="EMBL" id="MFGX01000115">
    <property type="protein sequence ID" value="OGF53142.1"/>
    <property type="molecule type" value="Genomic_DNA"/>
</dbReference>
<dbReference type="SUPFAM" id="SSF53901">
    <property type="entry name" value="Thiolase-like"/>
    <property type="match status" value="2"/>
</dbReference>
<dbReference type="PANTHER" id="PTHR18919:SF107">
    <property type="entry name" value="ACETYL-COA ACETYLTRANSFERASE, CYTOSOLIC"/>
    <property type="match status" value="1"/>
</dbReference>
<name>A0A1F5UPR6_FRAXR</name>
<dbReference type="PANTHER" id="PTHR18919">
    <property type="entry name" value="ACETYL-COA C-ACYLTRANSFERASE"/>
    <property type="match status" value="1"/>
</dbReference>
<dbReference type="CDD" id="cd00751">
    <property type="entry name" value="thiolase"/>
    <property type="match status" value="1"/>
</dbReference>
<dbReference type="Pfam" id="PF02803">
    <property type="entry name" value="Thiolase_C"/>
    <property type="match status" value="1"/>
</dbReference>
<evidence type="ECO:0000313" key="9">
    <source>
        <dbReference type="Proteomes" id="UP000179157"/>
    </source>
</evidence>
<gene>
    <name evidence="8" type="ORF">A2Z21_09560</name>
</gene>
<sequence length="399" mass="42434">MNSVKGREAVILTGARTAFGKFMGAFSNVSAIELAAHVTKGTLEQAKVSPDQVEHVIFGNVLQTSPDAIYMARHAGLRAGIPIHVPAVTVNRLCGSGLEAIVQAARMVQAGEADLIIAGGAENMTQAPFVIRGARQGLRLGSAKLEDYLWEGLYDPYGQCTMAGTANNLAIKYGISREEQDEFALRSHERAVRAIESCRFSEEILPLEIQVRGKKVRIDTDEHPRKDTTMDMLAGLSLAPFDGNQYVTAGNASGINDGAAAVLVASWEKANQLGVKPLGRVVSWATAGVEPKYMGIGPAPASRLAVEKTGLSLSDIDLFEINEAFAGQYLAVERELKLDREKVNVNGGAVALGHPLGASGARLTLTLLIELQKRKKQFGLASLCIGGGQGIAAIFESLV</sequence>
<feature type="domain" description="Thiolase N-terminal" evidence="6">
    <location>
        <begin position="10"/>
        <end position="266"/>
    </location>
</feature>
<dbReference type="NCBIfam" id="TIGR01930">
    <property type="entry name" value="AcCoA-C-Actrans"/>
    <property type="match status" value="1"/>
</dbReference>
<evidence type="ECO:0000256" key="3">
    <source>
        <dbReference type="ARBA" id="ARBA00023315"/>
    </source>
</evidence>
<dbReference type="Gene3D" id="3.40.47.10">
    <property type="match status" value="2"/>
</dbReference>
<dbReference type="PIRSF" id="PIRSF000429">
    <property type="entry name" value="Ac-CoA_Ac_transf"/>
    <property type="match status" value="1"/>
</dbReference>
<keyword evidence="2 5" id="KW-0808">Transferase</keyword>
<comment type="caution">
    <text evidence="8">The sequence shown here is derived from an EMBL/GenBank/DDBJ whole genome shotgun (WGS) entry which is preliminary data.</text>
</comment>
<dbReference type="Proteomes" id="UP000179157">
    <property type="component" value="Unassembled WGS sequence"/>
</dbReference>
<proteinExistence type="inferred from homology"/>
<dbReference type="InterPro" id="IPR020615">
    <property type="entry name" value="Thiolase_acyl_enz_int_AS"/>
</dbReference>
<dbReference type="InterPro" id="IPR020616">
    <property type="entry name" value="Thiolase_N"/>
</dbReference>
<dbReference type="InterPro" id="IPR002155">
    <property type="entry name" value="Thiolase"/>
</dbReference>
<reference evidence="8 9" key="1">
    <citation type="journal article" date="2016" name="Nat. Commun.">
        <title>Thousands of microbial genomes shed light on interconnected biogeochemical processes in an aquifer system.</title>
        <authorList>
            <person name="Anantharaman K."/>
            <person name="Brown C.T."/>
            <person name="Hug L.A."/>
            <person name="Sharon I."/>
            <person name="Castelle C.J."/>
            <person name="Probst A.J."/>
            <person name="Thomas B.C."/>
            <person name="Singh A."/>
            <person name="Wilkins M.J."/>
            <person name="Karaoz U."/>
            <person name="Brodie E.L."/>
            <person name="Williams K.H."/>
            <person name="Hubbard S.S."/>
            <person name="Banfield J.F."/>
        </authorList>
    </citation>
    <scope>NUCLEOTIDE SEQUENCE [LARGE SCALE GENOMIC DNA]</scope>
    <source>
        <strain evidence="9">RBG_16_55_9</strain>
    </source>
</reference>
<accession>A0A1F5UPR6</accession>
<dbReference type="InterPro" id="IPR020613">
    <property type="entry name" value="Thiolase_CS"/>
</dbReference>
<evidence type="ECO:0000256" key="2">
    <source>
        <dbReference type="ARBA" id="ARBA00022679"/>
    </source>
</evidence>
<dbReference type="GO" id="GO:0003988">
    <property type="term" value="F:acetyl-CoA C-acyltransferase activity"/>
    <property type="evidence" value="ECO:0007669"/>
    <property type="project" value="UniProtKB-ARBA"/>
</dbReference>
<evidence type="ECO:0000313" key="8">
    <source>
        <dbReference type="EMBL" id="OGF53142.1"/>
    </source>
</evidence>
<evidence type="ECO:0000256" key="5">
    <source>
        <dbReference type="RuleBase" id="RU003557"/>
    </source>
</evidence>
<dbReference type="PROSITE" id="PS00099">
    <property type="entry name" value="THIOLASE_3"/>
    <property type="match status" value="1"/>
</dbReference>
<dbReference type="InterPro" id="IPR020610">
    <property type="entry name" value="Thiolase_AS"/>
</dbReference>
<dbReference type="PROSITE" id="PS00098">
    <property type="entry name" value="THIOLASE_1"/>
    <property type="match status" value="1"/>
</dbReference>
<feature type="active site" description="Acyl-thioester intermediate" evidence="4">
    <location>
        <position position="94"/>
    </location>
</feature>
<dbReference type="AlphaFoldDB" id="A0A1F5UPR6"/>
<evidence type="ECO:0000256" key="4">
    <source>
        <dbReference type="PIRSR" id="PIRSR000429-1"/>
    </source>
</evidence>
<evidence type="ECO:0000256" key="1">
    <source>
        <dbReference type="ARBA" id="ARBA00010982"/>
    </source>
</evidence>
<dbReference type="FunFam" id="3.40.47.10:FF:000010">
    <property type="entry name" value="Acetyl-CoA acetyltransferase (Thiolase)"/>
    <property type="match status" value="1"/>
</dbReference>
<keyword evidence="3 5" id="KW-0012">Acyltransferase</keyword>
<feature type="domain" description="Thiolase C-terminal" evidence="7">
    <location>
        <begin position="276"/>
        <end position="396"/>
    </location>
</feature>
<dbReference type="InterPro" id="IPR016039">
    <property type="entry name" value="Thiolase-like"/>
</dbReference>
<organism evidence="8 9">
    <name type="scientific">Fraserbacteria sp. (strain RBG_16_55_9)</name>
    <dbReference type="NCBI Taxonomy" id="1817864"/>
    <lineage>
        <taxon>Bacteria</taxon>
        <taxon>Candidatus Fraseribacteriota</taxon>
    </lineage>
</organism>
<protein>
    <submittedName>
        <fullName evidence="8">Beta-ketoadipyl CoA thiolase</fullName>
    </submittedName>
</protein>